<dbReference type="Proteomes" id="UP001164374">
    <property type="component" value="Unassembled WGS sequence"/>
</dbReference>
<gene>
    <name evidence="1" type="ORF">N5I87_15605</name>
</gene>
<name>A0AAE3LC18_9RALS</name>
<dbReference type="RefSeq" id="WP_260800148.1">
    <property type="nucleotide sequence ID" value="NZ_JAOCQJ010000004.1"/>
</dbReference>
<reference evidence="1" key="2">
    <citation type="submission" date="2023-02" db="EMBL/GenBank/DDBJ databases">
        <authorList>
            <person name="Lu C.-H."/>
        </authorList>
    </citation>
    <scope>NUCLEOTIDE SEQUENCE</scope>
    <source>
        <strain evidence="1">22TCCZM01-4</strain>
    </source>
</reference>
<protein>
    <submittedName>
        <fullName evidence="1">Uncharacterized protein</fullName>
    </submittedName>
</protein>
<evidence type="ECO:0000313" key="1">
    <source>
        <dbReference type="EMBL" id="MCT7317433.1"/>
    </source>
</evidence>
<dbReference type="EMBL" id="JAOCQJ010000004">
    <property type="protein sequence ID" value="MCT7317433.1"/>
    <property type="molecule type" value="Genomic_DNA"/>
</dbReference>
<sequence length="63" mass="7389">MYLVHSVTPEQLSDKDIRLTLLEHFSKPQIDQQVDQHGLIKLCESGFEREVFTMLVERGYPQD</sequence>
<organism evidence="1 2">
    <name type="scientific">Ralstonia mojiangensis</name>
    <dbReference type="NCBI Taxonomy" id="2953895"/>
    <lineage>
        <taxon>Bacteria</taxon>
        <taxon>Pseudomonadati</taxon>
        <taxon>Pseudomonadota</taxon>
        <taxon>Betaproteobacteria</taxon>
        <taxon>Burkholderiales</taxon>
        <taxon>Burkholderiaceae</taxon>
        <taxon>Ralstonia</taxon>
    </lineage>
</organism>
<evidence type="ECO:0000313" key="2">
    <source>
        <dbReference type="Proteomes" id="UP001164374"/>
    </source>
</evidence>
<dbReference type="AlphaFoldDB" id="A0AAE3LC18"/>
<proteinExistence type="predicted"/>
<accession>A0AAE3LC18</accession>
<comment type="caution">
    <text evidence="1">The sequence shown here is derived from an EMBL/GenBank/DDBJ whole genome shotgun (WGS) entry which is preliminary data.</text>
</comment>
<reference evidence="1" key="1">
    <citation type="journal article" date="2023" name="Front. Microbiol.">
        <title>Ralstonia chuxiongensis sp. nov., Ralstonia mojiangensis sp. nov., and Ralstonia soli sp. nov., isolated from tobacco fields, are three novel species in the family Burkholderiaceae.</title>
        <authorList>
            <person name="Lu C.H."/>
            <person name="Zhang Y.Y."/>
            <person name="Jiang N."/>
            <person name="Chen W."/>
            <person name="Shao X."/>
            <person name="Zhao Z.M."/>
            <person name="Lu W.L."/>
            <person name="Hu X."/>
            <person name="Xi Y.X."/>
            <person name="Zou S.Y."/>
            <person name="Wei Q.J."/>
            <person name="Lin Z.L."/>
            <person name="Gong L."/>
            <person name="Gai X.T."/>
            <person name="Zhang L.Q."/>
            <person name="Li J.Y."/>
            <person name="Jin Y."/>
            <person name="Xia Z.Y."/>
        </authorList>
    </citation>
    <scope>NUCLEOTIDE SEQUENCE</scope>
    <source>
        <strain evidence="1">22TCCZM01-4</strain>
    </source>
</reference>